<gene>
    <name evidence="10" type="ORF">DRJ04_01450</name>
</gene>
<evidence type="ECO:0000256" key="2">
    <source>
        <dbReference type="ARBA" id="ARBA00022448"/>
    </source>
</evidence>
<keyword evidence="3" id="KW-1003">Cell membrane</keyword>
<dbReference type="PANTHER" id="PTHR11795">
    <property type="entry name" value="BRANCHED-CHAIN AMINO ACID TRANSPORT SYSTEM PERMEASE PROTEIN LIVH"/>
    <property type="match status" value="1"/>
</dbReference>
<dbReference type="InterPro" id="IPR052157">
    <property type="entry name" value="BCAA_transport_permease"/>
</dbReference>
<dbReference type="GO" id="GO:0022857">
    <property type="term" value="F:transmembrane transporter activity"/>
    <property type="evidence" value="ECO:0007669"/>
    <property type="project" value="InterPro"/>
</dbReference>
<keyword evidence="7 9" id="KW-0472">Membrane</keyword>
<keyword evidence="2" id="KW-0813">Transport</keyword>
<protein>
    <recommendedName>
        <fullName evidence="12">Branched-chain amino acid ABC transporter permease</fullName>
    </recommendedName>
</protein>
<evidence type="ECO:0000256" key="8">
    <source>
        <dbReference type="ARBA" id="ARBA00037998"/>
    </source>
</evidence>
<evidence type="ECO:0000256" key="9">
    <source>
        <dbReference type="SAM" id="Phobius"/>
    </source>
</evidence>
<evidence type="ECO:0008006" key="12">
    <source>
        <dbReference type="Google" id="ProtNLM"/>
    </source>
</evidence>
<feature type="transmembrane region" description="Helical" evidence="9">
    <location>
        <begin position="222"/>
        <end position="250"/>
    </location>
</feature>
<dbReference type="Proteomes" id="UP000280417">
    <property type="component" value="Unassembled WGS sequence"/>
</dbReference>
<organism evidence="10 11">
    <name type="scientific">Aerophobetes bacterium</name>
    <dbReference type="NCBI Taxonomy" id="2030807"/>
    <lineage>
        <taxon>Bacteria</taxon>
        <taxon>Candidatus Aerophobota</taxon>
    </lineage>
</organism>
<dbReference type="InterPro" id="IPR001851">
    <property type="entry name" value="ABC_transp_permease"/>
</dbReference>
<comment type="subcellular location">
    <subcellularLocation>
        <location evidence="1">Cell membrane</location>
        <topology evidence="1">Multi-pass membrane protein</topology>
    </subcellularLocation>
</comment>
<keyword evidence="5" id="KW-0029">Amino-acid transport</keyword>
<feature type="transmembrane region" description="Helical" evidence="9">
    <location>
        <begin position="137"/>
        <end position="161"/>
    </location>
</feature>
<dbReference type="CDD" id="cd06582">
    <property type="entry name" value="TM_PBP1_LivH_like"/>
    <property type="match status" value="1"/>
</dbReference>
<keyword evidence="4 9" id="KW-0812">Transmembrane</keyword>
<accession>A0A662DKT3</accession>
<sequence length="305" mass="33083">MGGWIVSGLVYGSIVALGALGCSYVLLIQRYFNFTVAPWLALGAYFAWTMKQILPQWGGVELVIAAIVSMVALGIAMTAADKALFKPLRDRGAPFMFFYLTSFGLLFAVRSIIWLIWGPQPKYYYPGASVGIKGPWGIMVTPAELLTLIVAVVVVVALYFFQYRTKLGRGMLATAQNPMLASVCGVEPETVHTTTTMIAGFVTALAGILYGLTIQIRPLMGWFILLGIFVCVVCGGEGAILGTLAAGYLVGIAEEFGSNLIQIPLNFWGVPVEMSAYKVALSCALFLVVIYFRPQGVWKGTFLER</sequence>
<evidence type="ECO:0000256" key="5">
    <source>
        <dbReference type="ARBA" id="ARBA00022970"/>
    </source>
</evidence>
<evidence type="ECO:0000313" key="10">
    <source>
        <dbReference type="EMBL" id="RLE14911.1"/>
    </source>
</evidence>
<feature type="transmembrane region" description="Helical" evidence="9">
    <location>
        <begin position="274"/>
        <end position="292"/>
    </location>
</feature>
<evidence type="ECO:0000313" key="11">
    <source>
        <dbReference type="Proteomes" id="UP000280417"/>
    </source>
</evidence>
<evidence type="ECO:0000256" key="3">
    <source>
        <dbReference type="ARBA" id="ARBA00022475"/>
    </source>
</evidence>
<dbReference type="GO" id="GO:0005886">
    <property type="term" value="C:plasma membrane"/>
    <property type="evidence" value="ECO:0007669"/>
    <property type="project" value="UniProtKB-SubCell"/>
</dbReference>
<keyword evidence="6 9" id="KW-1133">Transmembrane helix</keyword>
<feature type="transmembrane region" description="Helical" evidence="9">
    <location>
        <begin position="31"/>
        <end position="50"/>
    </location>
</feature>
<comment type="caution">
    <text evidence="10">The sequence shown here is derived from an EMBL/GenBank/DDBJ whole genome shotgun (WGS) entry which is preliminary data.</text>
</comment>
<dbReference type="EMBL" id="QMQA01000024">
    <property type="protein sequence ID" value="RLE14911.1"/>
    <property type="molecule type" value="Genomic_DNA"/>
</dbReference>
<dbReference type="GO" id="GO:0006865">
    <property type="term" value="P:amino acid transport"/>
    <property type="evidence" value="ECO:0007669"/>
    <property type="project" value="UniProtKB-KW"/>
</dbReference>
<dbReference type="Pfam" id="PF02653">
    <property type="entry name" value="BPD_transp_2"/>
    <property type="match status" value="1"/>
</dbReference>
<name>A0A662DKT3_UNCAE</name>
<feature type="transmembrane region" description="Helical" evidence="9">
    <location>
        <begin position="62"/>
        <end position="85"/>
    </location>
</feature>
<feature type="transmembrane region" description="Helical" evidence="9">
    <location>
        <begin position="97"/>
        <end position="117"/>
    </location>
</feature>
<evidence type="ECO:0000256" key="1">
    <source>
        <dbReference type="ARBA" id="ARBA00004651"/>
    </source>
</evidence>
<evidence type="ECO:0000256" key="4">
    <source>
        <dbReference type="ARBA" id="ARBA00022692"/>
    </source>
</evidence>
<reference evidence="10 11" key="1">
    <citation type="submission" date="2018-06" db="EMBL/GenBank/DDBJ databases">
        <title>Extensive metabolic versatility and redundancy in microbially diverse, dynamic hydrothermal sediments.</title>
        <authorList>
            <person name="Dombrowski N."/>
            <person name="Teske A."/>
            <person name="Baker B.J."/>
        </authorList>
    </citation>
    <scope>NUCLEOTIDE SEQUENCE [LARGE SCALE GENOMIC DNA]</scope>
    <source>
        <strain evidence="10">B3_G15</strain>
    </source>
</reference>
<dbReference type="AlphaFoldDB" id="A0A662DKT3"/>
<evidence type="ECO:0000256" key="6">
    <source>
        <dbReference type="ARBA" id="ARBA00022989"/>
    </source>
</evidence>
<proteinExistence type="inferred from homology"/>
<evidence type="ECO:0000256" key="7">
    <source>
        <dbReference type="ARBA" id="ARBA00023136"/>
    </source>
</evidence>
<feature type="transmembrane region" description="Helical" evidence="9">
    <location>
        <begin position="6"/>
        <end position="26"/>
    </location>
</feature>
<dbReference type="PANTHER" id="PTHR11795:SF445">
    <property type="entry name" value="AMINO ACID ABC TRANSPORTER PERMEASE PROTEIN"/>
    <property type="match status" value="1"/>
</dbReference>
<comment type="similarity">
    <text evidence="8">Belongs to the binding-protein-dependent transport system permease family. LivHM subfamily.</text>
</comment>